<organism evidence="1 2">
    <name type="scientific">Thelonectria olida</name>
    <dbReference type="NCBI Taxonomy" id="1576542"/>
    <lineage>
        <taxon>Eukaryota</taxon>
        <taxon>Fungi</taxon>
        <taxon>Dikarya</taxon>
        <taxon>Ascomycota</taxon>
        <taxon>Pezizomycotina</taxon>
        <taxon>Sordariomycetes</taxon>
        <taxon>Hypocreomycetidae</taxon>
        <taxon>Hypocreales</taxon>
        <taxon>Nectriaceae</taxon>
        <taxon>Thelonectria</taxon>
    </lineage>
</organism>
<evidence type="ECO:0000313" key="1">
    <source>
        <dbReference type="EMBL" id="KAH6871687.1"/>
    </source>
</evidence>
<dbReference type="AlphaFoldDB" id="A0A9P8VSX1"/>
<dbReference type="Gene3D" id="1.10.600.10">
    <property type="entry name" value="Farnesyl Diphosphate Synthase"/>
    <property type="match status" value="1"/>
</dbReference>
<gene>
    <name evidence="1" type="ORF">B0T10DRAFT_259709</name>
</gene>
<dbReference type="SUPFAM" id="SSF48576">
    <property type="entry name" value="Terpenoid synthases"/>
    <property type="match status" value="1"/>
</dbReference>
<comment type="caution">
    <text evidence="1">The sequence shown here is derived from an EMBL/GenBank/DDBJ whole genome shotgun (WGS) entry which is preliminary data.</text>
</comment>
<reference evidence="1 2" key="1">
    <citation type="journal article" date="2021" name="Nat. Commun.">
        <title>Genetic determinants of endophytism in the Arabidopsis root mycobiome.</title>
        <authorList>
            <person name="Mesny F."/>
            <person name="Miyauchi S."/>
            <person name="Thiergart T."/>
            <person name="Pickel B."/>
            <person name="Atanasova L."/>
            <person name="Karlsson M."/>
            <person name="Huettel B."/>
            <person name="Barry K.W."/>
            <person name="Haridas S."/>
            <person name="Chen C."/>
            <person name="Bauer D."/>
            <person name="Andreopoulos W."/>
            <person name="Pangilinan J."/>
            <person name="LaButti K."/>
            <person name="Riley R."/>
            <person name="Lipzen A."/>
            <person name="Clum A."/>
            <person name="Drula E."/>
            <person name="Henrissat B."/>
            <person name="Kohler A."/>
            <person name="Grigoriev I.V."/>
            <person name="Martin F.M."/>
            <person name="Hacquard S."/>
        </authorList>
    </citation>
    <scope>NUCLEOTIDE SEQUENCE [LARGE SCALE GENOMIC DNA]</scope>
    <source>
        <strain evidence="1 2">MPI-CAGE-CH-0241</strain>
    </source>
</reference>
<evidence type="ECO:0000313" key="2">
    <source>
        <dbReference type="Proteomes" id="UP000777438"/>
    </source>
</evidence>
<dbReference type="EMBL" id="JAGPYM010000051">
    <property type="protein sequence ID" value="KAH6871687.1"/>
    <property type="molecule type" value="Genomic_DNA"/>
</dbReference>
<dbReference type="OrthoDB" id="6486656at2759"/>
<keyword evidence="2" id="KW-1185">Reference proteome</keyword>
<name>A0A9P8VSX1_9HYPO</name>
<accession>A0A9P8VSX1</accession>
<dbReference type="InterPro" id="IPR008949">
    <property type="entry name" value="Isoprenoid_synthase_dom_sf"/>
</dbReference>
<feature type="non-terminal residue" evidence="1">
    <location>
        <position position="83"/>
    </location>
</feature>
<dbReference type="Proteomes" id="UP000777438">
    <property type="component" value="Unassembled WGS sequence"/>
</dbReference>
<sequence>TVGELFKGRCRRWDLVEARVRSFGENVDPHVKAYIEGIKNTVKANLFWSFKSQRYFGRNADEVRRTRKTTVLAQPSFLVKAKV</sequence>
<protein>
    <submittedName>
        <fullName evidence="1">Uncharacterized protein</fullName>
    </submittedName>
</protein>
<proteinExistence type="predicted"/>